<dbReference type="OrthoDB" id="4418812at2759"/>
<dbReference type="GO" id="GO:0006565">
    <property type="term" value="P:L-serine catabolic process"/>
    <property type="evidence" value="ECO:0007669"/>
    <property type="project" value="TreeGrafter"/>
</dbReference>
<protein>
    <recommendedName>
        <fullName evidence="15">Serine racemase</fullName>
        <ecNumber evidence="3">4.3.1.17</ecNumber>
        <ecNumber evidence="13">4.3.1.18</ecNumber>
        <ecNumber evidence="14">5.1.1.18</ecNumber>
    </recommendedName>
    <alternativeName>
        <fullName evidence="16">D-serine ammonia-lyase</fullName>
    </alternativeName>
    <alternativeName>
        <fullName evidence="18">D-serine dehydratase</fullName>
    </alternativeName>
    <alternativeName>
        <fullName evidence="17">L-serine ammonia-lyase</fullName>
    </alternativeName>
    <alternativeName>
        <fullName evidence="7">L-serine deaminase</fullName>
    </alternativeName>
    <alternativeName>
        <fullName evidence="6">L-serine dehydratase</fullName>
    </alternativeName>
    <alternativeName>
        <fullName evidence="8">L-threonine dehydratase</fullName>
    </alternativeName>
</protein>
<comment type="cofactor">
    <cofactor evidence="1">
        <name>pyridoxal 5'-phosphate</name>
        <dbReference type="ChEBI" id="CHEBI:597326"/>
    </cofactor>
</comment>
<dbReference type="InterPro" id="IPR036052">
    <property type="entry name" value="TrpB-like_PALP_sf"/>
</dbReference>
<dbReference type="EC" id="5.1.1.18" evidence="14"/>
<evidence type="ECO:0000256" key="10">
    <source>
        <dbReference type="ARBA" id="ARBA00050422"/>
    </source>
</evidence>
<dbReference type="GO" id="GO:0004794">
    <property type="term" value="F:threonine deaminase activity"/>
    <property type="evidence" value="ECO:0007669"/>
    <property type="project" value="TreeGrafter"/>
</dbReference>
<evidence type="ECO:0000256" key="3">
    <source>
        <dbReference type="ARBA" id="ARBA00012093"/>
    </source>
</evidence>
<dbReference type="VEuPathDB" id="VectorBase:BGLB022619"/>
<keyword evidence="4" id="KW-0663">Pyridoxal phosphate</keyword>
<dbReference type="GO" id="GO:0070178">
    <property type="term" value="P:D-serine metabolic process"/>
    <property type="evidence" value="ECO:0007669"/>
    <property type="project" value="UniProtKB-ARBA"/>
</dbReference>
<dbReference type="PANTHER" id="PTHR48078:SF19">
    <property type="entry name" value="ACT DOMAIN-CONTAINING PROTEIN"/>
    <property type="match status" value="1"/>
</dbReference>
<comment type="catalytic activity">
    <reaction evidence="11">
        <text>L-serine = D-serine</text>
        <dbReference type="Rhea" id="RHEA:10980"/>
        <dbReference type="ChEBI" id="CHEBI:33384"/>
        <dbReference type="ChEBI" id="CHEBI:35247"/>
        <dbReference type="EC" id="5.1.1.18"/>
    </reaction>
</comment>
<evidence type="ECO:0000256" key="13">
    <source>
        <dbReference type="ARBA" id="ARBA00066349"/>
    </source>
</evidence>
<evidence type="ECO:0000256" key="1">
    <source>
        <dbReference type="ARBA" id="ARBA00001933"/>
    </source>
</evidence>
<dbReference type="EC" id="4.3.1.17" evidence="3"/>
<evidence type="ECO:0000256" key="4">
    <source>
        <dbReference type="ARBA" id="ARBA00022898"/>
    </source>
</evidence>
<dbReference type="Gene3D" id="3.40.50.1100">
    <property type="match status" value="2"/>
</dbReference>
<evidence type="ECO:0000256" key="8">
    <source>
        <dbReference type="ARBA" id="ARBA00042605"/>
    </source>
</evidence>
<dbReference type="GO" id="GO:0008721">
    <property type="term" value="F:D-serine ammonia-lyase activity"/>
    <property type="evidence" value="ECO:0007669"/>
    <property type="project" value="UniProtKB-EC"/>
</dbReference>
<proteinExistence type="inferred from homology"/>
<comment type="similarity">
    <text evidence="2">Belongs to the serine/threonine dehydratase family.</text>
</comment>
<dbReference type="STRING" id="6526.A0A2C9KR66"/>
<evidence type="ECO:0000256" key="17">
    <source>
        <dbReference type="ARBA" id="ARBA00081060"/>
    </source>
</evidence>
<dbReference type="GO" id="GO:0009097">
    <property type="term" value="P:isoleucine biosynthetic process"/>
    <property type="evidence" value="ECO:0007669"/>
    <property type="project" value="TreeGrafter"/>
</dbReference>
<dbReference type="GO" id="GO:0030378">
    <property type="term" value="F:serine racemase activity"/>
    <property type="evidence" value="ECO:0007669"/>
    <property type="project" value="UniProtKB-EC"/>
</dbReference>
<dbReference type="KEGG" id="bgt:106059830"/>
<keyword evidence="5" id="KW-0456">Lyase</keyword>
<evidence type="ECO:0000256" key="5">
    <source>
        <dbReference type="ARBA" id="ARBA00023239"/>
    </source>
</evidence>
<dbReference type="SUPFAM" id="SSF53686">
    <property type="entry name" value="Tryptophan synthase beta subunit-like PLP-dependent enzymes"/>
    <property type="match status" value="1"/>
</dbReference>
<dbReference type="GO" id="GO:0006567">
    <property type="term" value="P:L-threonine catabolic process"/>
    <property type="evidence" value="ECO:0007669"/>
    <property type="project" value="TreeGrafter"/>
</dbReference>
<organism evidence="20 21">
    <name type="scientific">Biomphalaria glabrata</name>
    <name type="common">Bloodfluke planorb</name>
    <name type="synonym">Freshwater snail</name>
    <dbReference type="NCBI Taxonomy" id="6526"/>
    <lineage>
        <taxon>Eukaryota</taxon>
        <taxon>Metazoa</taxon>
        <taxon>Spiralia</taxon>
        <taxon>Lophotrochozoa</taxon>
        <taxon>Mollusca</taxon>
        <taxon>Gastropoda</taxon>
        <taxon>Heterobranchia</taxon>
        <taxon>Euthyneura</taxon>
        <taxon>Panpulmonata</taxon>
        <taxon>Hygrophila</taxon>
        <taxon>Lymnaeoidea</taxon>
        <taxon>Planorbidae</taxon>
        <taxon>Biomphalaria</taxon>
    </lineage>
</organism>
<evidence type="ECO:0000313" key="21">
    <source>
        <dbReference type="Proteomes" id="UP000076420"/>
    </source>
</evidence>
<dbReference type="InterPro" id="IPR001926">
    <property type="entry name" value="TrpB-like_PALP"/>
</dbReference>
<comment type="catalytic activity">
    <reaction evidence="9">
        <text>L-serine = pyruvate + NH4(+)</text>
        <dbReference type="Rhea" id="RHEA:19169"/>
        <dbReference type="ChEBI" id="CHEBI:15361"/>
        <dbReference type="ChEBI" id="CHEBI:28938"/>
        <dbReference type="ChEBI" id="CHEBI:33384"/>
        <dbReference type="EC" id="4.3.1.17"/>
    </reaction>
</comment>
<dbReference type="EnsemblMetazoa" id="BGLB022619-RA">
    <property type="protein sequence ID" value="BGLB022619-PA"/>
    <property type="gene ID" value="BGLB022619"/>
</dbReference>
<comment type="catalytic activity">
    <reaction evidence="10">
        <text>D-serine = pyruvate + NH4(+)</text>
        <dbReference type="Rhea" id="RHEA:13977"/>
        <dbReference type="ChEBI" id="CHEBI:15361"/>
        <dbReference type="ChEBI" id="CHEBI:28938"/>
        <dbReference type="ChEBI" id="CHEBI:35247"/>
        <dbReference type="EC" id="4.3.1.18"/>
    </reaction>
</comment>
<sequence>MGDLCTDDPFCDPEHPKLVSYDSVQAAKNRLQGEVCRTRCKKSERLSEQYEMNIYLKMEIEQNTGSFKDRGAFNAIKAELKVNSKVKGVISASAGNHAVALAYAGQKLGVPVIVVMPTSAPLVKIEACERCHAEVRLHGEHIGEAKTLGLKLARVKGYTYINGYDHPEIISGQATVATEIFEDVEHVDAVIVPTGGGGLIAGVAVVAAAERPHCKVIGVESEASTGFQQALDKGHPVDTPLLGTLAHGLAVPKAGVNSLATAKSNVHKMLTVREPSLVKGILKLFEGDKIVAEGAGAAGVAALIEGLLSDYTGKTVVIIVSGGNIDTTQVGDILERALVLERRLLKFDITVTDLSSGLSTLGEVAKKTLCNFKKIEQEIQWHSDRNFSIVMKCVVETKNCQHSNEFMKAIAEHFTSSSFHC</sequence>
<dbReference type="CDD" id="cd01562">
    <property type="entry name" value="Thr-dehyd"/>
    <property type="match status" value="1"/>
</dbReference>
<evidence type="ECO:0000256" key="14">
    <source>
        <dbReference type="ARBA" id="ARBA00066592"/>
    </source>
</evidence>
<dbReference type="FunFam" id="3.40.50.1100:FF:000041">
    <property type="entry name" value="Threonine ammonia-lyase, variant"/>
    <property type="match status" value="1"/>
</dbReference>
<evidence type="ECO:0000256" key="15">
    <source>
        <dbReference type="ARBA" id="ARBA00070760"/>
    </source>
</evidence>
<dbReference type="AlphaFoldDB" id="A0A2C9KR66"/>
<evidence type="ECO:0000256" key="16">
    <source>
        <dbReference type="ARBA" id="ARBA00076108"/>
    </source>
</evidence>
<evidence type="ECO:0000256" key="12">
    <source>
        <dbReference type="ARBA" id="ARBA00056426"/>
    </source>
</evidence>
<evidence type="ECO:0000256" key="9">
    <source>
        <dbReference type="ARBA" id="ARBA00049406"/>
    </source>
</evidence>
<comment type="function">
    <text evidence="12">Catalyzes the synthesis of D-serine from L-serine. D-serine is a key coagonist with glutamate at NMDA receptors. Has dehydratase activity towards both L-serine and D-serine.</text>
</comment>
<dbReference type="Proteomes" id="UP000076420">
    <property type="component" value="Unassembled WGS sequence"/>
</dbReference>
<dbReference type="Pfam" id="PF00291">
    <property type="entry name" value="PALP"/>
    <property type="match status" value="1"/>
</dbReference>
<reference evidence="20" key="1">
    <citation type="submission" date="2020-05" db="UniProtKB">
        <authorList>
            <consortium name="EnsemblMetazoa"/>
        </authorList>
    </citation>
    <scope>IDENTIFICATION</scope>
    <source>
        <strain evidence="20">BB02</strain>
    </source>
</reference>
<dbReference type="GO" id="GO:0005524">
    <property type="term" value="F:ATP binding"/>
    <property type="evidence" value="ECO:0007669"/>
    <property type="project" value="UniProtKB-ARBA"/>
</dbReference>
<evidence type="ECO:0000256" key="7">
    <source>
        <dbReference type="ARBA" id="ARBA00041766"/>
    </source>
</evidence>
<accession>A0A2C9KR66</accession>
<evidence type="ECO:0000256" key="6">
    <source>
        <dbReference type="ARBA" id="ARBA00031418"/>
    </source>
</evidence>
<gene>
    <name evidence="20" type="primary">106059830</name>
</gene>
<dbReference type="PROSITE" id="PS00165">
    <property type="entry name" value="DEHYDRATASE_SER_THR"/>
    <property type="match status" value="1"/>
</dbReference>
<dbReference type="InterPro" id="IPR050147">
    <property type="entry name" value="Ser/Thr_Dehydratase"/>
</dbReference>
<evidence type="ECO:0000256" key="2">
    <source>
        <dbReference type="ARBA" id="ARBA00010869"/>
    </source>
</evidence>
<evidence type="ECO:0000256" key="11">
    <source>
        <dbReference type="ARBA" id="ARBA00051769"/>
    </source>
</evidence>
<dbReference type="GO" id="GO:0030170">
    <property type="term" value="F:pyridoxal phosphate binding"/>
    <property type="evidence" value="ECO:0007669"/>
    <property type="project" value="InterPro"/>
</dbReference>
<dbReference type="GO" id="GO:0003941">
    <property type="term" value="F:L-serine ammonia-lyase activity"/>
    <property type="evidence" value="ECO:0007669"/>
    <property type="project" value="UniProtKB-EC"/>
</dbReference>
<dbReference type="EC" id="4.3.1.18" evidence="13"/>
<dbReference type="PANTHER" id="PTHR48078">
    <property type="entry name" value="THREONINE DEHYDRATASE, MITOCHONDRIAL-RELATED"/>
    <property type="match status" value="1"/>
</dbReference>
<dbReference type="InterPro" id="IPR000634">
    <property type="entry name" value="Ser/Thr_deHydtase_PyrdxlP-BS"/>
</dbReference>
<evidence type="ECO:0000313" key="20">
    <source>
        <dbReference type="EnsemblMetazoa" id="BGLB022619-PA"/>
    </source>
</evidence>
<evidence type="ECO:0000259" key="19">
    <source>
        <dbReference type="Pfam" id="PF00291"/>
    </source>
</evidence>
<evidence type="ECO:0000256" key="18">
    <source>
        <dbReference type="ARBA" id="ARBA00081761"/>
    </source>
</evidence>
<dbReference type="VEuPathDB" id="VectorBase:BGLAX_032706"/>
<feature type="domain" description="Tryptophan synthase beta chain-like PALP" evidence="19">
    <location>
        <begin position="34"/>
        <end position="322"/>
    </location>
</feature>
<name>A0A2C9KR66_BIOGL</name>